<dbReference type="GO" id="GO:0000160">
    <property type="term" value="P:phosphorelay signal transduction system"/>
    <property type="evidence" value="ECO:0007669"/>
    <property type="project" value="InterPro"/>
</dbReference>
<dbReference type="EMBL" id="JAENIL010000025">
    <property type="protein sequence ID" value="MBK1878025.1"/>
    <property type="molecule type" value="Genomic_DNA"/>
</dbReference>
<dbReference type="Gene3D" id="1.20.120.160">
    <property type="entry name" value="HPT domain"/>
    <property type="match status" value="1"/>
</dbReference>
<dbReference type="InterPro" id="IPR036641">
    <property type="entry name" value="HPT_dom_sf"/>
</dbReference>
<dbReference type="SUPFAM" id="SSF47226">
    <property type="entry name" value="Histidine-containing phosphotransfer domain, HPT domain"/>
    <property type="match status" value="1"/>
</dbReference>
<evidence type="ECO:0000313" key="4">
    <source>
        <dbReference type="Proteomes" id="UP000617628"/>
    </source>
</evidence>
<protein>
    <submittedName>
        <fullName evidence="3">Hpt domain-containing protein</fullName>
    </submittedName>
</protein>
<dbReference type="Proteomes" id="UP000617628">
    <property type="component" value="Unassembled WGS sequence"/>
</dbReference>
<proteinExistence type="predicted"/>
<name>A0A934RYU8_9BACT</name>
<evidence type="ECO:0000313" key="3">
    <source>
        <dbReference type="EMBL" id="MBK1878025.1"/>
    </source>
</evidence>
<gene>
    <name evidence="3" type="ORF">JIN87_14195</name>
</gene>
<dbReference type="GO" id="GO:0004672">
    <property type="term" value="F:protein kinase activity"/>
    <property type="evidence" value="ECO:0007669"/>
    <property type="project" value="UniProtKB-ARBA"/>
</dbReference>
<evidence type="ECO:0000256" key="1">
    <source>
        <dbReference type="PROSITE-ProRule" id="PRU00110"/>
    </source>
</evidence>
<dbReference type="InterPro" id="IPR008207">
    <property type="entry name" value="Sig_transdc_His_kin_Hpt_dom"/>
</dbReference>
<dbReference type="PROSITE" id="PS50894">
    <property type="entry name" value="HPT"/>
    <property type="match status" value="1"/>
</dbReference>
<dbReference type="AlphaFoldDB" id="A0A934RYU8"/>
<keyword evidence="4" id="KW-1185">Reference proteome</keyword>
<reference evidence="3" key="1">
    <citation type="submission" date="2021-01" db="EMBL/GenBank/DDBJ databases">
        <title>Modified the classification status of verrucomicrobia.</title>
        <authorList>
            <person name="Feng X."/>
        </authorList>
    </citation>
    <scope>NUCLEOTIDE SEQUENCE</scope>
    <source>
        <strain evidence="3">KCTC 13126</strain>
    </source>
</reference>
<dbReference type="Pfam" id="PF01627">
    <property type="entry name" value="Hpt"/>
    <property type="match status" value="1"/>
</dbReference>
<feature type="modified residue" description="Phosphohistidine" evidence="1">
    <location>
        <position position="63"/>
    </location>
</feature>
<organism evidence="3 4">
    <name type="scientific">Pelagicoccus mobilis</name>
    <dbReference type="NCBI Taxonomy" id="415221"/>
    <lineage>
        <taxon>Bacteria</taxon>
        <taxon>Pseudomonadati</taxon>
        <taxon>Verrucomicrobiota</taxon>
        <taxon>Opitutia</taxon>
        <taxon>Puniceicoccales</taxon>
        <taxon>Pelagicoccaceae</taxon>
        <taxon>Pelagicoccus</taxon>
    </lineage>
</organism>
<keyword evidence="1" id="KW-0597">Phosphoprotein</keyword>
<comment type="caution">
    <text evidence="3">The sequence shown here is derived from an EMBL/GenBank/DDBJ whole genome shotgun (WGS) entry which is preliminary data.</text>
</comment>
<feature type="domain" description="HPt" evidence="2">
    <location>
        <begin position="24"/>
        <end position="117"/>
    </location>
</feature>
<sequence length="122" mass="13610">MSEPAYKSQELFVPELLLSRLMEDRDLMREVLDACLPDLRTNHRLFSSQLESGDLREALRTIHTIKGSAQNADLKSLAFLARDIEEHLKNGQAVEALALLGELSRVVGASVQAVEGYFLAEK</sequence>
<dbReference type="RefSeq" id="WP_200356239.1">
    <property type="nucleotide sequence ID" value="NZ_JAENIL010000025.1"/>
</dbReference>
<accession>A0A934RYU8</accession>
<evidence type="ECO:0000259" key="2">
    <source>
        <dbReference type="PROSITE" id="PS50894"/>
    </source>
</evidence>